<organism evidence="1 2">
    <name type="scientific">Kineosporia succinea</name>
    <dbReference type="NCBI Taxonomy" id="84632"/>
    <lineage>
        <taxon>Bacteria</taxon>
        <taxon>Bacillati</taxon>
        <taxon>Actinomycetota</taxon>
        <taxon>Actinomycetes</taxon>
        <taxon>Kineosporiales</taxon>
        <taxon>Kineosporiaceae</taxon>
        <taxon>Kineosporia</taxon>
    </lineage>
</organism>
<dbReference type="Proteomes" id="UP001235712">
    <property type="component" value="Unassembled WGS sequence"/>
</dbReference>
<sequence>MTDDVRTRGFRVEMVTEPGGRVRRVHTAGLWFAGLPELVVDPPRALRSLGFFLACALVALGHELLEAEHLTIEPVHDLLNGEPVRLWLDRPEAPDDDLVARLGGEVDTVIRVRCSLWDS</sequence>
<dbReference type="EMBL" id="JAUSQZ010000001">
    <property type="protein sequence ID" value="MDP9827706.1"/>
    <property type="molecule type" value="Genomic_DNA"/>
</dbReference>
<accession>A0ABT9P4S4</accession>
<protein>
    <recommendedName>
        <fullName evidence="3">OsmC-like protein</fullName>
    </recommendedName>
</protein>
<evidence type="ECO:0000313" key="2">
    <source>
        <dbReference type="Proteomes" id="UP001235712"/>
    </source>
</evidence>
<dbReference type="RefSeq" id="WP_307244099.1">
    <property type="nucleotide sequence ID" value="NZ_JAUSQZ010000001.1"/>
</dbReference>
<name>A0ABT9P4S4_9ACTN</name>
<gene>
    <name evidence="1" type="ORF">J2S57_003455</name>
</gene>
<reference evidence="1 2" key="1">
    <citation type="submission" date="2023-07" db="EMBL/GenBank/DDBJ databases">
        <title>Sequencing the genomes of 1000 actinobacteria strains.</title>
        <authorList>
            <person name="Klenk H.-P."/>
        </authorList>
    </citation>
    <scope>NUCLEOTIDE SEQUENCE [LARGE SCALE GENOMIC DNA]</scope>
    <source>
        <strain evidence="1 2">DSM 44388</strain>
    </source>
</reference>
<evidence type="ECO:0000313" key="1">
    <source>
        <dbReference type="EMBL" id="MDP9827706.1"/>
    </source>
</evidence>
<evidence type="ECO:0008006" key="3">
    <source>
        <dbReference type="Google" id="ProtNLM"/>
    </source>
</evidence>
<keyword evidence="2" id="KW-1185">Reference proteome</keyword>
<comment type="caution">
    <text evidence="1">The sequence shown here is derived from an EMBL/GenBank/DDBJ whole genome shotgun (WGS) entry which is preliminary data.</text>
</comment>
<proteinExistence type="predicted"/>